<dbReference type="SUPFAM" id="SSF55073">
    <property type="entry name" value="Nucleotide cyclase"/>
    <property type="match status" value="1"/>
</dbReference>
<keyword evidence="1" id="KW-0472">Membrane</keyword>
<dbReference type="PROSITE" id="PS50112">
    <property type="entry name" value="PAS"/>
    <property type="match status" value="1"/>
</dbReference>
<feature type="domain" description="GGDEF" evidence="4">
    <location>
        <begin position="222"/>
        <end position="355"/>
    </location>
</feature>
<dbReference type="SMART" id="SM00091">
    <property type="entry name" value="PAS"/>
    <property type="match status" value="1"/>
</dbReference>
<organism evidence="5 6">
    <name type="scientific">Paenibacillus protaetiae</name>
    <dbReference type="NCBI Taxonomy" id="2509456"/>
    <lineage>
        <taxon>Bacteria</taxon>
        <taxon>Bacillati</taxon>
        <taxon>Bacillota</taxon>
        <taxon>Bacilli</taxon>
        <taxon>Bacillales</taxon>
        <taxon>Paenibacillaceae</taxon>
        <taxon>Paenibacillus</taxon>
    </lineage>
</organism>
<dbReference type="NCBIfam" id="TIGR00229">
    <property type="entry name" value="sensory_box"/>
    <property type="match status" value="1"/>
</dbReference>
<dbReference type="InterPro" id="IPR013767">
    <property type="entry name" value="PAS_fold"/>
</dbReference>
<dbReference type="Gene3D" id="3.20.20.450">
    <property type="entry name" value="EAL domain"/>
    <property type="match status" value="1"/>
</dbReference>
<dbReference type="InterPro" id="IPR043128">
    <property type="entry name" value="Rev_trsase/Diguanyl_cyclase"/>
</dbReference>
<dbReference type="GO" id="GO:0006355">
    <property type="term" value="P:regulation of DNA-templated transcription"/>
    <property type="evidence" value="ECO:0007669"/>
    <property type="project" value="InterPro"/>
</dbReference>
<evidence type="ECO:0000259" key="4">
    <source>
        <dbReference type="PROSITE" id="PS50887"/>
    </source>
</evidence>
<sequence length="615" mass="69057">MPSRTGRGLTSYMLVAAAAAVWIVVSFMLFSAPAPRWIVAALAVPMAAAAMFRMQLPSRPIRFSKYHTPIVEALLQSETFPIVVLDHNGTVLEANEAAPELFGYSREELLGKPFEPIVDTGSSQQFQSGLQRALAGSVERETVLFIQRTGFPLELQVIYSPIRQASDTIGILLLLHDLSDHKRNLERIRYMAYYDDMTGLPNRTLFHMKLADVLESARQDGTVAGICYLDLDRFKLVNASFGREFGDMLLLHVAERLTRFTADHDRAARLEGDEFAVIFAGMNSEEELQEHAQTILKAIEEPFELKGFPIQITASMGISTNRLPEDDSYSLLKKADIALIKVKENGKNDCLFYSEDWSNSSMARLTLQHEMYRAIQRKEFVLMYQPQYDLATGAIIGAEALVRWNHPERGIVSPSEFISLAEESGMIVQIGDWVLEEACRQNKEWQDSGLPPIPISVNLSLRQFMQRDLAARIAAILDHTGLEPKYLDLEITESMTMDLAHVARCLVELTNLGVGISVDDFGTGYSSFHYLKNFPIDRLKIDRSFVRDIQQDPSDAEIVAAIIAMAHSLDIQVIAEGVETEAQMAFLKHHNCDEMQGYYWSPPVSSRNIEQLLSA</sequence>
<reference evidence="5 6" key="1">
    <citation type="submission" date="2019-01" db="EMBL/GenBank/DDBJ databases">
        <title>Genome sequencing of strain FW100M-2.</title>
        <authorList>
            <person name="Heo J."/>
            <person name="Kim S.-J."/>
            <person name="Kim J.-S."/>
            <person name="Hong S.-B."/>
            <person name="Kwon S.-W."/>
        </authorList>
    </citation>
    <scope>NUCLEOTIDE SEQUENCE [LARGE SCALE GENOMIC DNA]</scope>
    <source>
        <strain evidence="5 6">FW100M-2</strain>
    </source>
</reference>
<dbReference type="OrthoDB" id="9759607at2"/>
<dbReference type="PANTHER" id="PTHR44757:SF2">
    <property type="entry name" value="BIOFILM ARCHITECTURE MAINTENANCE PROTEIN MBAA"/>
    <property type="match status" value="1"/>
</dbReference>
<gene>
    <name evidence="5" type="ORF">ET464_00390</name>
</gene>
<dbReference type="NCBIfam" id="TIGR00254">
    <property type="entry name" value="GGDEF"/>
    <property type="match status" value="1"/>
</dbReference>
<dbReference type="InterPro" id="IPR000014">
    <property type="entry name" value="PAS"/>
</dbReference>
<feature type="transmembrane region" description="Helical" evidence="1">
    <location>
        <begin position="12"/>
        <end position="31"/>
    </location>
</feature>
<dbReference type="Gene3D" id="3.30.450.20">
    <property type="entry name" value="PAS domain"/>
    <property type="match status" value="1"/>
</dbReference>
<dbReference type="InterPro" id="IPR052155">
    <property type="entry name" value="Biofilm_reg_signaling"/>
</dbReference>
<dbReference type="Pfam" id="PF00563">
    <property type="entry name" value="EAL"/>
    <property type="match status" value="1"/>
</dbReference>
<dbReference type="SMART" id="SM00052">
    <property type="entry name" value="EAL"/>
    <property type="match status" value="1"/>
</dbReference>
<dbReference type="SUPFAM" id="SSF141868">
    <property type="entry name" value="EAL domain-like"/>
    <property type="match status" value="1"/>
</dbReference>
<evidence type="ECO:0000259" key="3">
    <source>
        <dbReference type="PROSITE" id="PS50883"/>
    </source>
</evidence>
<dbReference type="Pfam" id="PF00990">
    <property type="entry name" value="GGDEF"/>
    <property type="match status" value="1"/>
</dbReference>
<keyword evidence="6" id="KW-1185">Reference proteome</keyword>
<dbReference type="PROSITE" id="PS50887">
    <property type="entry name" value="GGDEF"/>
    <property type="match status" value="1"/>
</dbReference>
<feature type="transmembrane region" description="Helical" evidence="1">
    <location>
        <begin position="37"/>
        <end position="56"/>
    </location>
</feature>
<dbReference type="InterPro" id="IPR029787">
    <property type="entry name" value="Nucleotide_cyclase"/>
</dbReference>
<dbReference type="InterPro" id="IPR035919">
    <property type="entry name" value="EAL_sf"/>
</dbReference>
<dbReference type="InterPro" id="IPR001633">
    <property type="entry name" value="EAL_dom"/>
</dbReference>
<feature type="domain" description="PAS" evidence="2">
    <location>
        <begin position="67"/>
        <end position="137"/>
    </location>
</feature>
<dbReference type="CDD" id="cd01949">
    <property type="entry name" value="GGDEF"/>
    <property type="match status" value="1"/>
</dbReference>
<dbReference type="EMBL" id="CP035492">
    <property type="protein sequence ID" value="QAY68271.1"/>
    <property type="molecule type" value="Genomic_DNA"/>
</dbReference>
<keyword evidence="1" id="KW-0812">Transmembrane</keyword>
<dbReference type="CDD" id="cd00130">
    <property type="entry name" value="PAS"/>
    <property type="match status" value="1"/>
</dbReference>
<dbReference type="SMART" id="SM00267">
    <property type="entry name" value="GGDEF"/>
    <property type="match status" value="1"/>
</dbReference>
<dbReference type="Proteomes" id="UP000293568">
    <property type="component" value="Chromosome"/>
</dbReference>
<dbReference type="AlphaFoldDB" id="A0A4V0YFM9"/>
<dbReference type="SUPFAM" id="SSF55785">
    <property type="entry name" value="PYP-like sensor domain (PAS domain)"/>
    <property type="match status" value="1"/>
</dbReference>
<dbReference type="Gene3D" id="3.30.70.270">
    <property type="match status" value="1"/>
</dbReference>
<dbReference type="InterPro" id="IPR035965">
    <property type="entry name" value="PAS-like_dom_sf"/>
</dbReference>
<proteinExistence type="predicted"/>
<dbReference type="FunFam" id="3.20.20.450:FF:000001">
    <property type="entry name" value="Cyclic di-GMP phosphodiesterase yahA"/>
    <property type="match status" value="1"/>
</dbReference>
<dbReference type="CDD" id="cd01948">
    <property type="entry name" value="EAL"/>
    <property type="match status" value="1"/>
</dbReference>
<dbReference type="InterPro" id="IPR000160">
    <property type="entry name" value="GGDEF_dom"/>
</dbReference>
<dbReference type="KEGG" id="pprt:ET464_00390"/>
<feature type="domain" description="EAL" evidence="3">
    <location>
        <begin position="364"/>
        <end position="615"/>
    </location>
</feature>
<name>A0A4V0YFM9_9BACL</name>
<evidence type="ECO:0000256" key="1">
    <source>
        <dbReference type="SAM" id="Phobius"/>
    </source>
</evidence>
<evidence type="ECO:0000313" key="5">
    <source>
        <dbReference type="EMBL" id="QAY68271.1"/>
    </source>
</evidence>
<dbReference type="PROSITE" id="PS50883">
    <property type="entry name" value="EAL"/>
    <property type="match status" value="1"/>
</dbReference>
<keyword evidence="1" id="KW-1133">Transmembrane helix</keyword>
<dbReference type="Pfam" id="PF00989">
    <property type="entry name" value="PAS"/>
    <property type="match status" value="1"/>
</dbReference>
<evidence type="ECO:0000313" key="6">
    <source>
        <dbReference type="Proteomes" id="UP000293568"/>
    </source>
</evidence>
<protein>
    <submittedName>
        <fullName evidence="5">Phosphodiesterase</fullName>
    </submittedName>
</protein>
<accession>A0A4V0YFM9</accession>
<evidence type="ECO:0000259" key="2">
    <source>
        <dbReference type="PROSITE" id="PS50112"/>
    </source>
</evidence>
<dbReference type="PANTHER" id="PTHR44757">
    <property type="entry name" value="DIGUANYLATE CYCLASE DGCP"/>
    <property type="match status" value="1"/>
</dbReference>